<dbReference type="GO" id="GO:0004519">
    <property type="term" value="F:endonuclease activity"/>
    <property type="evidence" value="ECO:0007669"/>
    <property type="project" value="UniProtKB-KW"/>
</dbReference>
<keyword evidence="5" id="KW-0378">Hydrolase</keyword>
<dbReference type="GO" id="GO:0009307">
    <property type="term" value="P:DNA restriction-modification system"/>
    <property type="evidence" value="ECO:0007669"/>
    <property type="project" value="UniProtKB-KW"/>
</dbReference>
<keyword evidence="3" id="KW-0238">DNA-binding</keyword>
<keyword evidence="5" id="KW-0255">Endonuclease</keyword>
<dbReference type="Gene3D" id="1.10.287.1120">
    <property type="entry name" value="Bipartite methylase S protein"/>
    <property type="match status" value="1"/>
</dbReference>
<evidence type="ECO:0000313" key="5">
    <source>
        <dbReference type="EMBL" id="MBO0938209.1"/>
    </source>
</evidence>
<reference evidence="5" key="1">
    <citation type="submission" date="2021-03" db="EMBL/GenBank/DDBJ databases">
        <title>Fibrella sp. HMF5335 genome sequencing and assembly.</title>
        <authorList>
            <person name="Kang H."/>
            <person name="Kim H."/>
            <person name="Bae S."/>
            <person name="Joh K."/>
        </authorList>
    </citation>
    <scope>NUCLEOTIDE SEQUENCE</scope>
    <source>
        <strain evidence="5">HMF5335</strain>
    </source>
</reference>
<dbReference type="PANTHER" id="PTHR30408">
    <property type="entry name" value="TYPE-1 RESTRICTION ENZYME ECOKI SPECIFICITY PROTEIN"/>
    <property type="match status" value="1"/>
</dbReference>
<dbReference type="Gene3D" id="3.90.220.20">
    <property type="entry name" value="DNA methylase specificity domains"/>
    <property type="match status" value="2"/>
</dbReference>
<evidence type="ECO:0000313" key="6">
    <source>
        <dbReference type="Proteomes" id="UP000664034"/>
    </source>
</evidence>
<dbReference type="GO" id="GO:0003677">
    <property type="term" value="F:DNA binding"/>
    <property type="evidence" value="ECO:0007669"/>
    <property type="project" value="UniProtKB-KW"/>
</dbReference>
<dbReference type="Pfam" id="PF01420">
    <property type="entry name" value="Methylase_S"/>
    <property type="match status" value="2"/>
</dbReference>
<evidence type="ECO:0000259" key="4">
    <source>
        <dbReference type="Pfam" id="PF01420"/>
    </source>
</evidence>
<feature type="domain" description="Type I restriction modification DNA specificity" evidence="4">
    <location>
        <begin position="20"/>
        <end position="198"/>
    </location>
</feature>
<dbReference type="EMBL" id="JAFMYV010000008">
    <property type="protein sequence ID" value="MBO0938209.1"/>
    <property type="molecule type" value="Genomic_DNA"/>
</dbReference>
<comment type="caution">
    <text evidence="5">The sequence shown here is derived from an EMBL/GenBank/DDBJ whole genome shotgun (WGS) entry which is preliminary data.</text>
</comment>
<dbReference type="InterPro" id="IPR044946">
    <property type="entry name" value="Restrct_endonuc_typeI_TRD_sf"/>
</dbReference>
<keyword evidence="6" id="KW-1185">Reference proteome</keyword>
<evidence type="ECO:0000256" key="3">
    <source>
        <dbReference type="ARBA" id="ARBA00023125"/>
    </source>
</evidence>
<comment type="similarity">
    <text evidence="1">Belongs to the type-I restriction system S methylase family.</text>
</comment>
<name>A0A939GFU3_9BACT</name>
<dbReference type="SUPFAM" id="SSF116734">
    <property type="entry name" value="DNA methylase specificity domain"/>
    <property type="match status" value="2"/>
</dbReference>
<evidence type="ECO:0000256" key="1">
    <source>
        <dbReference type="ARBA" id="ARBA00010923"/>
    </source>
</evidence>
<dbReference type="RefSeq" id="WP_207365741.1">
    <property type="nucleotide sequence ID" value="NZ_JAFMYV010000008.1"/>
</dbReference>
<proteinExistence type="inferred from homology"/>
<sequence>MTTAVETNIPVLRFPEFSGEWVCEKLGNVSSWKSGGTPSKENATYWNGDIPWISASSMRGTKYHNSEIKLTKEGLENGSRLAKKGSFLILVRGSMLFKTIPIGIATRDVAFNQDVKAVEIDESISKKYALYWFLASEHKILSLVVGTGIGAGKLELDDLKNLQITLPTFTEQQKIASFLTAIDDKIELLTKKKRLLEQYKQGVMQQLFSQKLRFKDANGETYPDWEEKQLGDVFQRLVRKNSENNLNVLTISAQYGLISQTDFFNKSVASEDLTGYYLLHKGDFAYNKSTSNGYPVGAIKRLTAYKKGVVSTLYICFSIKEDYLADYFDQYFDAGFLNQEIQKIAQEGARSHGLLNVSVTEFFRDVSMIVPSEQEQQKIAKFLTNIDDKINAVNQQIEGVKTYKKGLLQRLFV</sequence>
<gene>
    <name evidence="5" type="ORF">J2I47_16775</name>
</gene>
<dbReference type="AlphaFoldDB" id="A0A939GFU3"/>
<evidence type="ECO:0000256" key="2">
    <source>
        <dbReference type="ARBA" id="ARBA00022747"/>
    </source>
</evidence>
<organism evidence="5 6">
    <name type="scientific">Fibrella rubiginis</name>
    <dbReference type="NCBI Taxonomy" id="2817060"/>
    <lineage>
        <taxon>Bacteria</taxon>
        <taxon>Pseudomonadati</taxon>
        <taxon>Bacteroidota</taxon>
        <taxon>Cytophagia</taxon>
        <taxon>Cytophagales</taxon>
        <taxon>Spirosomataceae</taxon>
        <taxon>Fibrella</taxon>
    </lineage>
</organism>
<dbReference type="PANTHER" id="PTHR30408:SF12">
    <property type="entry name" value="TYPE I RESTRICTION ENZYME MJAVIII SPECIFICITY SUBUNIT"/>
    <property type="match status" value="1"/>
</dbReference>
<keyword evidence="5" id="KW-0540">Nuclease</keyword>
<dbReference type="InterPro" id="IPR052021">
    <property type="entry name" value="Type-I_RS_S_subunit"/>
</dbReference>
<dbReference type="InterPro" id="IPR000055">
    <property type="entry name" value="Restrct_endonuc_typeI_TRD"/>
</dbReference>
<dbReference type="Proteomes" id="UP000664034">
    <property type="component" value="Unassembled WGS sequence"/>
</dbReference>
<protein>
    <submittedName>
        <fullName evidence="5">Restriction endonuclease subunit S</fullName>
    </submittedName>
</protein>
<accession>A0A939GFU3</accession>
<keyword evidence="2" id="KW-0680">Restriction system</keyword>
<feature type="domain" description="Type I restriction modification DNA specificity" evidence="4">
    <location>
        <begin position="224"/>
        <end position="398"/>
    </location>
</feature>
<dbReference type="CDD" id="cd17249">
    <property type="entry name" value="RMtype1_S_EcoR124I-TRD2-CR2_like"/>
    <property type="match status" value="1"/>
</dbReference>